<proteinExistence type="predicted"/>
<accession>A0ABY0HF31</accession>
<feature type="coiled-coil region" evidence="5">
    <location>
        <begin position="365"/>
        <end position="392"/>
    </location>
</feature>
<evidence type="ECO:0000256" key="1">
    <source>
        <dbReference type="ARBA" id="ARBA00004141"/>
    </source>
</evidence>
<feature type="transmembrane region" description="Helical" evidence="7">
    <location>
        <begin position="445"/>
        <end position="470"/>
    </location>
</feature>
<evidence type="ECO:0000256" key="2">
    <source>
        <dbReference type="ARBA" id="ARBA00022692"/>
    </source>
</evidence>
<evidence type="ECO:0000256" key="6">
    <source>
        <dbReference type="SAM" id="MobiDB-lite"/>
    </source>
</evidence>
<feature type="transmembrane region" description="Helical" evidence="7">
    <location>
        <begin position="411"/>
        <end position="433"/>
    </location>
</feature>
<keyword evidence="3 7" id="KW-1133">Transmembrane helix</keyword>
<evidence type="ECO:0000313" key="8">
    <source>
        <dbReference type="EMBL" id="RYO92010.1"/>
    </source>
</evidence>
<protein>
    <submittedName>
        <fullName evidence="8">Uncharacterized protein</fullName>
    </submittedName>
</protein>
<keyword evidence="2 7" id="KW-0812">Transmembrane</keyword>
<evidence type="ECO:0000313" key="9">
    <source>
        <dbReference type="Proteomes" id="UP000294003"/>
    </source>
</evidence>
<sequence length="575" mass="65242">MAAVDRERAAKLISELQQLRNREIQIMQGLYGVQEDKDVEVEGAPASSDDEPRRSRLQEKEPSQEPTPTSSQPVWQSTQDSALPNPHPIPDEWCAVWSDDLLRQRIRERDDNPGCGGDQWRSIPNVSPSDPAVKYIRKNVPRSLNHFTFSRDPKFIRDKQDENAFYVIDFDPSGHVTLDTRNESVTSLANRLFEEAFTPSLLAAVLLSVAKDKQHDYATIYAALRRHLSTHSSDRLHYDKHVFKKDSDDEDSPWMGSVTLPYFALTKEKPAQDQVPRSLAGILGTKGPQSESTVIFDNELRQNLLFDDRNFTNAKKYFWASQCLRVFEDHIVGTLRLLSGILRMTTDLDGTWLLPEEETMQEREVKGFKERIERKRQEIESLNNGIRSAAQLFSASSVSESRFSTEQNGNIRLLTLVTIAYLPLSFAATIYGMDVLPECASFGSFFIVTAILCMVTFVIVFNVELITIFVRKRLFGKAQAGMLRDPNPWWNHNAGRLRQESQNKRMTFPARTGAGLWSTDEPLTKPTYSFFPVLKHSARLPGSRRDYRLRQTLRRTTSAVGAVQVPAAASLDVVG</sequence>
<evidence type="ECO:0000256" key="7">
    <source>
        <dbReference type="SAM" id="Phobius"/>
    </source>
</evidence>
<dbReference type="Pfam" id="PF01544">
    <property type="entry name" value="CorA"/>
    <property type="match status" value="1"/>
</dbReference>
<feature type="compositionally biased region" description="Basic and acidic residues" evidence="6">
    <location>
        <begin position="50"/>
        <end position="63"/>
    </location>
</feature>
<evidence type="ECO:0000256" key="3">
    <source>
        <dbReference type="ARBA" id="ARBA00022989"/>
    </source>
</evidence>
<comment type="subcellular location">
    <subcellularLocation>
        <location evidence="1">Membrane</location>
        <topology evidence="1">Multi-pass membrane protein</topology>
    </subcellularLocation>
</comment>
<keyword evidence="5" id="KW-0175">Coiled coil</keyword>
<evidence type="ECO:0000256" key="4">
    <source>
        <dbReference type="ARBA" id="ARBA00023136"/>
    </source>
</evidence>
<organism evidence="8 9">
    <name type="scientific">Monosporascus cannonballus</name>
    <dbReference type="NCBI Taxonomy" id="155416"/>
    <lineage>
        <taxon>Eukaryota</taxon>
        <taxon>Fungi</taxon>
        <taxon>Dikarya</taxon>
        <taxon>Ascomycota</taxon>
        <taxon>Pezizomycotina</taxon>
        <taxon>Sordariomycetes</taxon>
        <taxon>Xylariomycetidae</taxon>
        <taxon>Xylariales</taxon>
        <taxon>Xylariales incertae sedis</taxon>
        <taxon>Monosporascus</taxon>
    </lineage>
</organism>
<feature type="region of interest" description="Disordered" evidence="6">
    <location>
        <begin position="31"/>
        <end position="90"/>
    </location>
</feature>
<keyword evidence="4 7" id="KW-0472">Membrane</keyword>
<dbReference type="EMBL" id="QJNS01000033">
    <property type="protein sequence ID" value="RYO92010.1"/>
    <property type="molecule type" value="Genomic_DNA"/>
</dbReference>
<dbReference type="InterPro" id="IPR045863">
    <property type="entry name" value="CorA_TM1_TM2"/>
</dbReference>
<gene>
    <name evidence="8" type="ORF">DL762_001839</name>
</gene>
<name>A0ABY0HF31_9PEZI</name>
<reference evidence="8 9" key="1">
    <citation type="submission" date="2018-06" db="EMBL/GenBank/DDBJ databases">
        <title>Complete Genomes of Monosporascus.</title>
        <authorList>
            <person name="Robinson A.J."/>
            <person name="Natvig D.O."/>
        </authorList>
    </citation>
    <scope>NUCLEOTIDE SEQUENCE [LARGE SCALE GENOMIC DNA]</scope>
    <source>
        <strain evidence="8 9">CBS 609.92</strain>
    </source>
</reference>
<evidence type="ECO:0000256" key="5">
    <source>
        <dbReference type="SAM" id="Coils"/>
    </source>
</evidence>
<feature type="compositionally biased region" description="Low complexity" evidence="6">
    <location>
        <begin position="64"/>
        <end position="73"/>
    </location>
</feature>
<dbReference type="Proteomes" id="UP000294003">
    <property type="component" value="Unassembled WGS sequence"/>
</dbReference>
<dbReference type="SUPFAM" id="SSF144083">
    <property type="entry name" value="Magnesium transport protein CorA, transmembrane region"/>
    <property type="match status" value="1"/>
</dbReference>
<dbReference type="Gene3D" id="1.20.58.340">
    <property type="entry name" value="Magnesium transport protein CorA, transmembrane region"/>
    <property type="match status" value="1"/>
</dbReference>
<keyword evidence="9" id="KW-1185">Reference proteome</keyword>
<comment type="caution">
    <text evidence="8">The sequence shown here is derived from an EMBL/GenBank/DDBJ whole genome shotgun (WGS) entry which is preliminary data.</text>
</comment>
<dbReference type="InterPro" id="IPR002523">
    <property type="entry name" value="MgTranspt_CorA/ZnTranspt_ZntB"/>
</dbReference>